<feature type="region of interest" description="Disordered" evidence="3">
    <location>
        <begin position="104"/>
        <end position="129"/>
    </location>
</feature>
<dbReference type="PANTHER" id="PTHR12601:SF10">
    <property type="entry name" value="CLUSTERED MITOCHONDRIA PROTEIN HOMOLOG"/>
    <property type="match status" value="1"/>
</dbReference>
<feature type="region of interest" description="Disordered" evidence="3">
    <location>
        <begin position="996"/>
        <end position="1016"/>
    </location>
</feature>
<dbReference type="GO" id="GO:0003729">
    <property type="term" value="F:mRNA binding"/>
    <property type="evidence" value="ECO:0007669"/>
    <property type="project" value="TreeGrafter"/>
</dbReference>
<dbReference type="Gene3D" id="3.30.2280.10">
    <property type="entry name" value="Hypothetical protein (hspc210)"/>
    <property type="match status" value="1"/>
</dbReference>
<evidence type="ECO:0000256" key="3">
    <source>
        <dbReference type="SAM" id="MobiDB-lite"/>
    </source>
</evidence>
<evidence type="ECO:0000313" key="5">
    <source>
        <dbReference type="Ensembl" id="ENSSAUP00010044876.1"/>
    </source>
</evidence>
<feature type="region of interest" description="Disordered" evidence="3">
    <location>
        <begin position="210"/>
        <end position="329"/>
    </location>
</feature>
<gene>
    <name evidence="5" type="primary">CLUH</name>
    <name evidence="5" type="synonym">LOC115594076</name>
</gene>
<dbReference type="Pfam" id="PF15044">
    <property type="entry name" value="CLU_N"/>
    <property type="match status" value="1"/>
</dbReference>
<accession>A0A671X3L0</accession>
<comment type="function">
    <text evidence="2">mRNA-binding protein involved in proper cytoplasmic distribution of mitochondria. Specifically binds mRNAs of nuclear-encoded mitochondrial proteins in the cytoplasm and regulates transport or translation of these transcripts close to mitochondria, playing a role in mitochondrial biogenesis.</text>
</comment>
<keyword evidence="1 2" id="KW-0963">Cytoplasm</keyword>
<feature type="compositionally biased region" description="Basic and acidic residues" evidence="3">
    <location>
        <begin position="290"/>
        <end position="329"/>
    </location>
</feature>
<evidence type="ECO:0000259" key="4">
    <source>
        <dbReference type="PROSITE" id="PS51823"/>
    </source>
</evidence>
<dbReference type="InterPro" id="IPR027523">
    <property type="entry name" value="CLU_prot"/>
</dbReference>
<comment type="similarity">
    <text evidence="2">Belongs to the CLU family.</text>
</comment>
<reference evidence="5" key="3">
    <citation type="submission" date="2025-09" db="UniProtKB">
        <authorList>
            <consortium name="Ensembl"/>
        </authorList>
    </citation>
    <scope>IDENTIFICATION</scope>
</reference>
<dbReference type="OMA" id="DMAQCMR"/>
<dbReference type="InterPro" id="IPR033646">
    <property type="entry name" value="CLU-central"/>
</dbReference>
<dbReference type="Proteomes" id="UP000472265">
    <property type="component" value="Chromosome 13"/>
</dbReference>
<feature type="region of interest" description="Disordered" evidence="3">
    <location>
        <begin position="21"/>
        <end position="49"/>
    </location>
</feature>
<keyword evidence="2" id="KW-0694">RNA-binding</keyword>
<dbReference type="InterPro" id="IPR023231">
    <property type="entry name" value="GSKIP_dom_sf"/>
</dbReference>
<dbReference type="SUPFAM" id="SSF103107">
    <property type="entry name" value="Hypothetical protein c14orf129, hspc210"/>
    <property type="match status" value="1"/>
</dbReference>
<dbReference type="SUPFAM" id="SSF48452">
    <property type="entry name" value="TPR-like"/>
    <property type="match status" value="2"/>
</dbReference>
<dbReference type="GO" id="GO:0005737">
    <property type="term" value="C:cytoplasm"/>
    <property type="evidence" value="ECO:0007669"/>
    <property type="project" value="UniProtKB-SubCell"/>
</dbReference>
<dbReference type="InterPro" id="IPR025697">
    <property type="entry name" value="CLU_dom"/>
</dbReference>
<feature type="compositionally biased region" description="Basic and acidic residues" evidence="3">
    <location>
        <begin position="104"/>
        <end position="116"/>
    </location>
</feature>
<dbReference type="SMART" id="SM00028">
    <property type="entry name" value="TPR"/>
    <property type="match status" value="4"/>
</dbReference>
<dbReference type="FunFam" id="1.25.40.10:FF:000099">
    <property type="entry name" value="Clustered mitochondria protein homolog"/>
    <property type="match status" value="1"/>
</dbReference>
<dbReference type="Pfam" id="PF12807">
    <property type="entry name" value="eIF3_p135"/>
    <property type="match status" value="1"/>
</dbReference>
<feature type="region of interest" description="Disordered" evidence="3">
    <location>
        <begin position="370"/>
        <end position="396"/>
    </location>
</feature>
<comment type="subcellular location">
    <subcellularLocation>
        <location evidence="2">Cytoplasm</location>
    </subcellularLocation>
    <subcellularLocation>
        <location evidence="2">Cytoplasmic granule</location>
    </subcellularLocation>
</comment>
<reference evidence="5" key="2">
    <citation type="submission" date="2025-08" db="UniProtKB">
        <authorList>
            <consortium name="Ensembl"/>
        </authorList>
    </citation>
    <scope>IDENTIFICATION</scope>
</reference>
<name>A0A671X3L0_SPAAU</name>
<dbReference type="CDD" id="cd15466">
    <property type="entry name" value="CLU-central"/>
    <property type="match status" value="1"/>
</dbReference>
<dbReference type="GO" id="GO:0048312">
    <property type="term" value="P:intracellular distribution of mitochondria"/>
    <property type="evidence" value="ECO:0007669"/>
    <property type="project" value="TreeGrafter"/>
</dbReference>
<dbReference type="InterPro" id="IPR028275">
    <property type="entry name" value="CLU_N"/>
</dbReference>
<dbReference type="GO" id="GO:0007005">
    <property type="term" value="P:mitochondrion organization"/>
    <property type="evidence" value="ECO:0007669"/>
    <property type="project" value="UniProtKB-UniRule"/>
</dbReference>
<organism evidence="5 6">
    <name type="scientific">Sparus aurata</name>
    <name type="common">Gilthead sea bream</name>
    <dbReference type="NCBI Taxonomy" id="8175"/>
    <lineage>
        <taxon>Eukaryota</taxon>
        <taxon>Metazoa</taxon>
        <taxon>Chordata</taxon>
        <taxon>Craniata</taxon>
        <taxon>Vertebrata</taxon>
        <taxon>Euteleostomi</taxon>
        <taxon>Actinopterygii</taxon>
        <taxon>Neopterygii</taxon>
        <taxon>Teleostei</taxon>
        <taxon>Neoteleostei</taxon>
        <taxon>Acanthomorphata</taxon>
        <taxon>Eupercaria</taxon>
        <taxon>Spariformes</taxon>
        <taxon>Sparidae</taxon>
        <taxon>Sparus</taxon>
    </lineage>
</organism>
<dbReference type="InterPro" id="IPR019734">
    <property type="entry name" value="TPR_rpt"/>
</dbReference>
<dbReference type="HAMAP" id="MF_03013">
    <property type="entry name" value="CLU"/>
    <property type="match status" value="1"/>
</dbReference>
<reference evidence="5" key="1">
    <citation type="submission" date="2021-04" db="EMBL/GenBank/DDBJ databases">
        <authorList>
            <consortium name="Wellcome Sanger Institute Data Sharing"/>
        </authorList>
    </citation>
    <scope>NUCLEOTIDE SEQUENCE [LARGE SCALE GENOMIC DNA]</scope>
</reference>
<protein>
    <recommendedName>
        <fullName evidence="2">Clustered mitochondria protein homolog</fullName>
    </recommendedName>
</protein>
<dbReference type="Pfam" id="PF13236">
    <property type="entry name" value="CLU"/>
    <property type="match status" value="1"/>
</dbReference>
<dbReference type="Pfam" id="PF13374">
    <property type="entry name" value="TPR_10"/>
    <property type="match status" value="1"/>
</dbReference>
<dbReference type="Ensembl" id="ENSSAUT00010047189.1">
    <property type="protein sequence ID" value="ENSSAUP00010044876.1"/>
    <property type="gene ID" value="ENSSAUG00010015172.1"/>
</dbReference>
<dbReference type="GeneTree" id="ENSGT00390000012485"/>
<dbReference type="Pfam" id="PF13424">
    <property type="entry name" value="TPR_12"/>
    <property type="match status" value="1"/>
</dbReference>
<sequence>MGNIVQCCHTLSNYFKCKDGPARGEPERSPLLSSEESECESPSVPDDLEDDLLTVSTGVTNPTLEPENFLFPDIILSSNLGGDVTLVEPMVCLLVSEEEEGVRADEPADEVQERSNRWRSRGYSEVETQTEVETQIGMGVQTQTESQAHTETHVERDVNAPTNTVVAVDVCGEHELHQQVDVQPKHNAELKKELHTDVNDVLKLQQNSDSAWTEYSAAPTQERAEEQNSEHNVNNTEENIPVEESQPAKYSSDTEMMENSDPDECRVDVTRQSNQDDEQTGQTTVVSGRDVNDKDFDVIHSLSEEHADQSGSNEKRDEEDNRNVLEQHDVELETVLPQVKVEEEVEEAERKQMTLFSVDRLFLAAPHVKVPPSQTEESPEDKPPEQSDGDKGNDLSISDIVDLQETGFTVRIQPPGTESFELQVSGQLLVAELHQVLMEHEVTCHRTCFSLQLGGTALDSLTELRSIQGIQDGALIKVVEDSYSVRDARLHLRHVRDLLRSLDPADAFNGVNCSSLSYLTFYTRGNKDSDSAGNRRAPEKESVDFRPPEYILPGCKDRLLTPLQPVRDDWKPLQCLRVLTMSSWNPPPGNRKMHGDLMYLNALTMEDKELNITSSTRGFYLNQSTAFNFNPKPAVPTILCHSLVELLNQVSPAFRKTFSALQKKRVQQHPYERIATPFQVFTWIAHQGDHSLDCVRAEETHTSRMGQDEHTAGQSRDWNEELQGCRELPRISLQERLHRERSVFKTNSDFVEAATRGAVAVIDGNVMPLNPGEAPHMQMFIWNNLFFSLGFDISDHYGPIGGNSAAHAAATCDLRGAQAHSSVDTEGLHTLGTAVVDYRGIRVIAQTIVPGLLEKNQEESVVYGSNDYGKTVFTHPRFLELLDKTSKPLRIQRHHVLDHSDSPVELCSGIETKGILGNDGRPYILDLLRTFPPDLNFQNPVTEERREVPEVCQSFGYPRQHRHSLASLRPELIEAFVQHRYELYVKMVSQELVQLEEEQREEPGAGGAADVPDMESQRRDVTVKACEAVGSVSDSCFDICFNPDVCSPGVRFPSECVAEVQRQRLLLWDAAAFLLSSQIPAVLKDCLNHAAVPMDGATLTSALHQRGVNVRYLGTLLSELEKMEERGRLSHMQRLSVSEIIIRSAKHIFRTFLQDVEPAAFSAAVSHFLNCLLSSSSCCPDSGSDELLSRRRSRRRRSHGSRVALLTDSVWARLTRSELWGRIRAEAGDYYHYAVDSESIDDVIEKHGLQRISLLREIAIKTGIQVQMREYAFESRHRPVFGEEDVVNMFPVVRHLKPTATDATRLVMQAQVAIQQGLLKDGYELISQALTLFSSVCGVLHEDVCMCLRLLGRISYIMGEYADALSHQEKAVMSSERLQGIDHPQTIQDYTHLALYCFASGRPSTSLQLLYRARYLTLLVIGEDHPQVAQLDSMLGLVLHGLMEYELSLKFLQNALTLTSKYHSATSLKHAHSHHLLAAVYESKGEFRLALQHEKEAYSIYKSQVGEDHDSTRESSEYLKSLTQQAVILQKAINHIYSNTPSACIPPPKFPTPSLPTILQQLNLTCGIILIPLSAKEIADLRIELQEKVQMEELEKKT</sequence>
<dbReference type="Gene3D" id="1.25.40.10">
    <property type="entry name" value="Tetratricopeptide repeat domain"/>
    <property type="match status" value="1"/>
</dbReference>
<feature type="domain" description="Clu" evidence="4">
    <location>
        <begin position="696"/>
        <end position="938"/>
    </location>
</feature>
<evidence type="ECO:0000256" key="1">
    <source>
        <dbReference type="ARBA" id="ARBA00022490"/>
    </source>
</evidence>
<keyword evidence="6" id="KW-1185">Reference proteome</keyword>
<evidence type="ECO:0000256" key="2">
    <source>
        <dbReference type="HAMAP-Rule" id="MF_03013"/>
    </source>
</evidence>
<evidence type="ECO:0000313" key="6">
    <source>
        <dbReference type="Proteomes" id="UP000472265"/>
    </source>
</evidence>
<dbReference type="InParanoid" id="A0A671X3L0"/>
<feature type="compositionally biased region" description="Basic and acidic residues" evidence="3">
    <location>
        <begin position="380"/>
        <end position="393"/>
    </location>
</feature>
<dbReference type="InterPro" id="IPR011990">
    <property type="entry name" value="TPR-like_helical_dom_sf"/>
</dbReference>
<dbReference type="PROSITE" id="PS51823">
    <property type="entry name" value="CLU"/>
    <property type="match status" value="1"/>
</dbReference>
<dbReference type="FunFam" id="3.30.2280.10:FF:000002">
    <property type="entry name" value="Clustered mitochondria protein homolog"/>
    <property type="match status" value="1"/>
</dbReference>
<dbReference type="PANTHER" id="PTHR12601">
    <property type="entry name" value="EUKARYOTIC TRANSLATION INITIATION FACTOR 3 SUBUNIT EIF-3"/>
    <property type="match status" value="1"/>
</dbReference>
<proteinExistence type="inferred from homology"/>